<keyword evidence="2" id="KW-0479">Metal-binding</keyword>
<accession>A0A518D8P1</accession>
<dbReference type="KEGG" id="pnd:Pla175_11770"/>
<feature type="signal peptide" evidence="6">
    <location>
        <begin position="1"/>
        <end position="23"/>
    </location>
</feature>
<dbReference type="EMBL" id="CP036291">
    <property type="protein sequence ID" value="QDU87810.1"/>
    <property type="molecule type" value="Genomic_DNA"/>
</dbReference>
<dbReference type="PANTHER" id="PTHR42693:SF53">
    <property type="entry name" value="ENDO-4-O-SULFATASE"/>
    <property type="match status" value="1"/>
</dbReference>
<dbReference type="InterPro" id="IPR017850">
    <property type="entry name" value="Alkaline_phosphatase_core_sf"/>
</dbReference>
<evidence type="ECO:0000256" key="1">
    <source>
        <dbReference type="ARBA" id="ARBA00008779"/>
    </source>
</evidence>
<dbReference type="GO" id="GO:0046872">
    <property type="term" value="F:metal ion binding"/>
    <property type="evidence" value="ECO:0007669"/>
    <property type="project" value="UniProtKB-KW"/>
</dbReference>
<evidence type="ECO:0000256" key="4">
    <source>
        <dbReference type="ARBA" id="ARBA00022837"/>
    </source>
</evidence>
<feature type="chain" id="PRO_5021853665" evidence="6">
    <location>
        <begin position="24"/>
        <end position="497"/>
    </location>
</feature>
<keyword evidence="9" id="KW-1185">Reference proteome</keyword>
<keyword evidence="6" id="KW-0732">Signal</keyword>
<dbReference type="Proteomes" id="UP000317429">
    <property type="component" value="Chromosome"/>
</dbReference>
<dbReference type="EC" id="3.1.6.1" evidence="8"/>
<dbReference type="Pfam" id="PF14707">
    <property type="entry name" value="Sulfatase_C"/>
    <property type="match status" value="1"/>
</dbReference>
<dbReference type="AlphaFoldDB" id="A0A518D8P1"/>
<dbReference type="CDD" id="cd16026">
    <property type="entry name" value="GALNS_like"/>
    <property type="match status" value="1"/>
</dbReference>
<feature type="region of interest" description="Disordered" evidence="5">
    <location>
        <begin position="447"/>
        <end position="497"/>
    </location>
</feature>
<comment type="similarity">
    <text evidence="1">Belongs to the sulfatase family.</text>
</comment>
<evidence type="ECO:0000256" key="5">
    <source>
        <dbReference type="SAM" id="MobiDB-lite"/>
    </source>
</evidence>
<keyword evidence="4" id="KW-0106">Calcium</keyword>
<feature type="domain" description="Sulfatase N-terminal" evidence="7">
    <location>
        <begin position="32"/>
        <end position="339"/>
    </location>
</feature>
<name>A0A518D8P1_9BACT</name>
<evidence type="ECO:0000313" key="9">
    <source>
        <dbReference type="Proteomes" id="UP000317429"/>
    </source>
</evidence>
<keyword evidence="3 8" id="KW-0378">Hydrolase</keyword>
<dbReference type="RefSeq" id="WP_145282051.1">
    <property type="nucleotide sequence ID" value="NZ_CP036291.1"/>
</dbReference>
<dbReference type="Gene3D" id="3.40.720.10">
    <property type="entry name" value="Alkaline Phosphatase, subunit A"/>
    <property type="match status" value="1"/>
</dbReference>
<evidence type="ECO:0000313" key="8">
    <source>
        <dbReference type="EMBL" id="QDU87810.1"/>
    </source>
</evidence>
<evidence type="ECO:0000256" key="6">
    <source>
        <dbReference type="SAM" id="SignalP"/>
    </source>
</evidence>
<dbReference type="InterPro" id="IPR000917">
    <property type="entry name" value="Sulfatase_N"/>
</dbReference>
<proteinExistence type="inferred from homology"/>
<evidence type="ECO:0000256" key="2">
    <source>
        <dbReference type="ARBA" id="ARBA00022723"/>
    </source>
</evidence>
<dbReference type="InterPro" id="IPR024607">
    <property type="entry name" value="Sulfatase_CS"/>
</dbReference>
<sequence precursor="true">MIRCLLLCAAFYATTPFLTAAHAAEDSASSKPNIVVIFIDDLGYADIGPFGATKQKTPHLERMRREGMKLTSFYGAPVCSVSRAQLLTGCYGPRVSIPGVLFPQGPTGLNPTELTIAERLGPLGYATACIGKWHLGDQKQFLPTAQGFDHYFGIPYSNDMQRVAKGGDAPVVPLLRDDKVAELLTDDQQSRIVERYTDEATRFIREHKDGPFFLYFPHTAVHTPIFPGEAFRGKSDNGRFGDWVEEVDWSVGQVLETLEEAGLDEKTLVLFTSDNGPWLIKGADGGSAEPLRGGKGSTWEGGVRVPTLARWPGKIAPGSVCDAVSGTIDLLPTFVCLAGGELPDRPEIDGRDLSEVLLGNSAQSPREAHYYFSNYQLEAVRQGPWKLAVAAQRETMGRGVSRDAKEGGRLYNLDQEIGERTNLAEQYPEIVAKLGRLADQMEAELGGDAPAARRPAGEVANPTPLYPMEARKPKPKASGKKPVALNETVRPEVLSAR</sequence>
<dbReference type="GO" id="GO:0004065">
    <property type="term" value="F:arylsulfatase activity"/>
    <property type="evidence" value="ECO:0007669"/>
    <property type="project" value="UniProtKB-EC"/>
</dbReference>
<dbReference type="Gene3D" id="3.30.1120.10">
    <property type="match status" value="1"/>
</dbReference>
<protein>
    <submittedName>
        <fullName evidence="8">Arylsulfatase</fullName>
        <ecNumber evidence="8">3.1.6.1</ecNumber>
    </submittedName>
</protein>
<evidence type="ECO:0000259" key="7">
    <source>
        <dbReference type="Pfam" id="PF00884"/>
    </source>
</evidence>
<dbReference type="SUPFAM" id="SSF53649">
    <property type="entry name" value="Alkaline phosphatase-like"/>
    <property type="match status" value="1"/>
</dbReference>
<gene>
    <name evidence="8" type="primary">atsA_15</name>
    <name evidence="8" type="ORF">Pla175_11770</name>
</gene>
<dbReference type="InterPro" id="IPR050738">
    <property type="entry name" value="Sulfatase"/>
</dbReference>
<dbReference type="OrthoDB" id="9783154at2"/>
<reference evidence="8 9" key="1">
    <citation type="submission" date="2019-02" db="EMBL/GenBank/DDBJ databases">
        <title>Deep-cultivation of Planctomycetes and their phenomic and genomic characterization uncovers novel biology.</title>
        <authorList>
            <person name="Wiegand S."/>
            <person name="Jogler M."/>
            <person name="Boedeker C."/>
            <person name="Pinto D."/>
            <person name="Vollmers J."/>
            <person name="Rivas-Marin E."/>
            <person name="Kohn T."/>
            <person name="Peeters S.H."/>
            <person name="Heuer A."/>
            <person name="Rast P."/>
            <person name="Oberbeckmann S."/>
            <person name="Bunk B."/>
            <person name="Jeske O."/>
            <person name="Meyerdierks A."/>
            <person name="Storesund J.E."/>
            <person name="Kallscheuer N."/>
            <person name="Luecker S."/>
            <person name="Lage O.M."/>
            <person name="Pohl T."/>
            <person name="Merkel B.J."/>
            <person name="Hornburger P."/>
            <person name="Mueller R.-W."/>
            <person name="Bruemmer F."/>
            <person name="Labrenz M."/>
            <person name="Spormann A.M."/>
            <person name="Op den Camp H."/>
            <person name="Overmann J."/>
            <person name="Amann R."/>
            <person name="Jetten M.S.M."/>
            <person name="Mascher T."/>
            <person name="Medema M.H."/>
            <person name="Devos D.P."/>
            <person name="Kaster A.-K."/>
            <person name="Ovreas L."/>
            <person name="Rohde M."/>
            <person name="Galperin M.Y."/>
            <person name="Jogler C."/>
        </authorList>
    </citation>
    <scope>NUCLEOTIDE SEQUENCE [LARGE SCALE GENOMIC DNA]</scope>
    <source>
        <strain evidence="8 9">Pla175</strain>
    </source>
</reference>
<evidence type="ECO:0000256" key="3">
    <source>
        <dbReference type="ARBA" id="ARBA00022801"/>
    </source>
</evidence>
<dbReference type="PANTHER" id="PTHR42693">
    <property type="entry name" value="ARYLSULFATASE FAMILY MEMBER"/>
    <property type="match status" value="1"/>
</dbReference>
<organism evidence="8 9">
    <name type="scientific">Pirellulimonas nuda</name>
    <dbReference type="NCBI Taxonomy" id="2528009"/>
    <lineage>
        <taxon>Bacteria</taxon>
        <taxon>Pseudomonadati</taxon>
        <taxon>Planctomycetota</taxon>
        <taxon>Planctomycetia</taxon>
        <taxon>Pirellulales</taxon>
        <taxon>Lacipirellulaceae</taxon>
        <taxon>Pirellulimonas</taxon>
    </lineage>
</organism>
<dbReference type="Pfam" id="PF00884">
    <property type="entry name" value="Sulfatase"/>
    <property type="match status" value="1"/>
</dbReference>
<dbReference type="PROSITE" id="PS00149">
    <property type="entry name" value="SULFATASE_2"/>
    <property type="match status" value="1"/>
</dbReference>